<gene>
    <name evidence="1" type="ORF">ACFQGH_11880</name>
</gene>
<proteinExistence type="predicted"/>
<dbReference type="RefSeq" id="WP_340604422.1">
    <property type="nucleotide sequence ID" value="NZ_JBBMXV010000003.1"/>
</dbReference>
<accession>A0ABD5V6X8</accession>
<reference evidence="1 2" key="1">
    <citation type="journal article" date="2019" name="Int. J. Syst. Evol. Microbiol.">
        <title>The Global Catalogue of Microorganisms (GCM) 10K type strain sequencing project: providing services to taxonomists for standard genome sequencing and annotation.</title>
        <authorList>
            <consortium name="The Broad Institute Genomics Platform"/>
            <consortium name="The Broad Institute Genome Sequencing Center for Infectious Disease"/>
            <person name="Wu L."/>
            <person name="Ma J."/>
        </authorList>
    </citation>
    <scope>NUCLEOTIDE SEQUENCE [LARGE SCALE GENOMIC DNA]</scope>
    <source>
        <strain evidence="1 2">CGMCC 1.3240</strain>
    </source>
</reference>
<organism evidence="1 2">
    <name type="scientific">Halalkalicoccus tibetensis</name>
    <dbReference type="NCBI Taxonomy" id="175632"/>
    <lineage>
        <taxon>Archaea</taxon>
        <taxon>Methanobacteriati</taxon>
        <taxon>Methanobacteriota</taxon>
        <taxon>Stenosarchaea group</taxon>
        <taxon>Halobacteria</taxon>
        <taxon>Halobacteriales</taxon>
        <taxon>Halococcaceae</taxon>
        <taxon>Halalkalicoccus</taxon>
    </lineage>
</organism>
<evidence type="ECO:0000313" key="1">
    <source>
        <dbReference type="EMBL" id="MFC6905890.1"/>
    </source>
</evidence>
<evidence type="ECO:0000313" key="2">
    <source>
        <dbReference type="Proteomes" id="UP001596312"/>
    </source>
</evidence>
<dbReference type="Proteomes" id="UP001596312">
    <property type="component" value="Unassembled WGS sequence"/>
</dbReference>
<sequence>MSDEEGVPPFDCHRRSCEKTAEFWVYERYQEENDLGAVEAEVSLCREHTAEERPHNLDQANSEYIFKIEPIGTENDG</sequence>
<keyword evidence="2" id="KW-1185">Reference proteome</keyword>
<dbReference type="EMBL" id="JBHSXQ010000003">
    <property type="protein sequence ID" value="MFC6905890.1"/>
    <property type="molecule type" value="Genomic_DNA"/>
</dbReference>
<name>A0ABD5V6X8_9EURY</name>
<dbReference type="AlphaFoldDB" id="A0ABD5V6X8"/>
<comment type="caution">
    <text evidence="1">The sequence shown here is derived from an EMBL/GenBank/DDBJ whole genome shotgun (WGS) entry which is preliminary data.</text>
</comment>
<protein>
    <submittedName>
        <fullName evidence="1">Uncharacterized protein</fullName>
    </submittedName>
</protein>